<dbReference type="InterPro" id="IPR017900">
    <property type="entry name" value="4Fe4S_Fe_S_CS"/>
</dbReference>
<dbReference type="InterPro" id="IPR009051">
    <property type="entry name" value="Helical_ferredxn"/>
</dbReference>
<dbReference type="PROSITE" id="PS00198">
    <property type="entry name" value="4FE4S_FER_1"/>
    <property type="match status" value="1"/>
</dbReference>
<evidence type="ECO:0000256" key="2">
    <source>
        <dbReference type="ARBA" id="ARBA00023004"/>
    </source>
</evidence>
<gene>
    <name evidence="5" type="ORF">POL25_28440</name>
</gene>
<organism evidence="5 6">
    <name type="scientific">Nannocystis bainbridge</name>
    <dbReference type="NCBI Taxonomy" id="2995303"/>
    <lineage>
        <taxon>Bacteria</taxon>
        <taxon>Pseudomonadati</taxon>
        <taxon>Myxococcota</taxon>
        <taxon>Polyangia</taxon>
        <taxon>Nannocystales</taxon>
        <taxon>Nannocystaceae</taxon>
        <taxon>Nannocystis</taxon>
    </lineage>
</organism>
<evidence type="ECO:0000259" key="4">
    <source>
        <dbReference type="PROSITE" id="PS51379"/>
    </source>
</evidence>
<evidence type="ECO:0000256" key="3">
    <source>
        <dbReference type="ARBA" id="ARBA00023014"/>
    </source>
</evidence>
<keyword evidence="3" id="KW-0411">Iron-sulfur</keyword>
<dbReference type="PANTHER" id="PTHR40447:SF1">
    <property type="entry name" value="ANAEROBIC SULFITE REDUCTASE SUBUNIT A"/>
    <property type="match status" value="1"/>
</dbReference>
<protein>
    <submittedName>
        <fullName evidence="5">4Fe-4S dicluster domain-containing protein</fullName>
    </submittedName>
</protein>
<dbReference type="Gene3D" id="1.10.1060.10">
    <property type="entry name" value="Alpha-helical ferredoxin"/>
    <property type="match status" value="1"/>
</dbReference>
<keyword evidence="1" id="KW-0479">Metal-binding</keyword>
<dbReference type="PROSITE" id="PS51379">
    <property type="entry name" value="4FE4S_FER_2"/>
    <property type="match status" value="2"/>
</dbReference>
<dbReference type="Proteomes" id="UP001221686">
    <property type="component" value="Unassembled WGS sequence"/>
</dbReference>
<evidence type="ECO:0000256" key="1">
    <source>
        <dbReference type="ARBA" id="ARBA00022723"/>
    </source>
</evidence>
<proteinExistence type="predicted"/>
<dbReference type="InterPro" id="IPR017896">
    <property type="entry name" value="4Fe4S_Fe-S-bd"/>
</dbReference>
<dbReference type="EMBL" id="JAQNDL010000003">
    <property type="protein sequence ID" value="MDC0720867.1"/>
    <property type="molecule type" value="Genomic_DNA"/>
</dbReference>
<dbReference type="SUPFAM" id="SSF46548">
    <property type="entry name" value="alpha-helical ferredoxin"/>
    <property type="match status" value="1"/>
</dbReference>
<feature type="domain" description="4Fe-4S ferredoxin-type" evidence="4">
    <location>
        <begin position="316"/>
        <end position="346"/>
    </location>
</feature>
<evidence type="ECO:0000313" key="5">
    <source>
        <dbReference type="EMBL" id="MDC0720867.1"/>
    </source>
</evidence>
<comment type="caution">
    <text evidence="5">The sequence shown here is derived from an EMBL/GenBank/DDBJ whole genome shotgun (WGS) entry which is preliminary data.</text>
</comment>
<keyword evidence="6" id="KW-1185">Reference proteome</keyword>
<keyword evidence="2" id="KW-0408">Iron</keyword>
<dbReference type="Pfam" id="PF17179">
    <property type="entry name" value="Fer4_22"/>
    <property type="match status" value="1"/>
</dbReference>
<name>A0ABT5E4R7_9BACT</name>
<accession>A0ABT5E4R7</accession>
<evidence type="ECO:0000313" key="6">
    <source>
        <dbReference type="Proteomes" id="UP001221686"/>
    </source>
</evidence>
<sequence>MARPAADCGSPARAPGLWAGESSNRCDRRRTCSTRDGILASFIGPWPAAGRAGASMVHPRPDINASVLLLRDGLASLLQHLRDDGYLVVGPTVRDGAIVHDQLRGIEDLPVGVGDEQAPGRYRLRRRADQALFGYAVGPQSHKREFFPPSIRLFQLRRGAGGPVLTPEPPIDRKLALIGVRSCELQAIAVQDRVFVGGHHVDADYASRRRGVFVVAVNCGEPSGTCFCASMGTGPRASGGFDLALTELLSGGPHRFVVEVGSAAGADLLARVEHAPASEADHAAASAVTAAATANMGRHMDTRDIKSLFYANQEHPRWAQVAERCLGCTNCTLVCPTCFCSTTVDTTDLAGATATRERRWDSCFTLDHSYVHGGSVRPSLRARYRQWLTHKLASWIDQYGTSGCVGCGRCITWCPVGIDITEEAAALRADVPVA</sequence>
<reference evidence="5 6" key="1">
    <citation type="submission" date="2022-11" db="EMBL/GenBank/DDBJ databases">
        <title>Minimal conservation of predation-associated metabolite biosynthetic gene clusters underscores biosynthetic potential of Myxococcota including descriptions for ten novel species: Archangium lansinium sp. nov., Myxococcus landrumus sp. nov., Nannocystis bai.</title>
        <authorList>
            <person name="Ahearne A."/>
            <person name="Stevens C."/>
            <person name="Dowd S."/>
        </authorList>
    </citation>
    <scope>NUCLEOTIDE SEQUENCE [LARGE SCALE GENOMIC DNA]</scope>
    <source>
        <strain evidence="5 6">BB15-2</strain>
    </source>
</reference>
<feature type="domain" description="4Fe-4S ferredoxin-type" evidence="4">
    <location>
        <begin position="395"/>
        <end position="423"/>
    </location>
</feature>
<dbReference type="PANTHER" id="PTHR40447">
    <property type="entry name" value="ANAEROBIC SULFITE REDUCTASE SUBUNIT A"/>
    <property type="match status" value="1"/>
</dbReference>